<dbReference type="PROSITE" id="PS50238">
    <property type="entry name" value="RHOGAP"/>
    <property type="match status" value="1"/>
</dbReference>
<reference evidence="6" key="1">
    <citation type="journal article" date="2011" name="Genome Res.">
        <title>Phylogeny-wide analysis of social amoeba genomes highlights ancient origins for complex intercellular communication.</title>
        <authorList>
            <person name="Heidel A.J."/>
            <person name="Lawal H.M."/>
            <person name="Felder M."/>
            <person name="Schilde C."/>
            <person name="Helps N.R."/>
            <person name="Tunggal B."/>
            <person name="Rivero F."/>
            <person name="John U."/>
            <person name="Schleicher M."/>
            <person name="Eichinger L."/>
            <person name="Platzer M."/>
            <person name="Noegel A.A."/>
            <person name="Schaap P."/>
            <person name="Gloeckner G."/>
        </authorList>
    </citation>
    <scope>NUCLEOTIDE SEQUENCE [LARGE SCALE GENOMIC DNA]</scope>
    <source>
        <strain evidence="6">SH3</strain>
    </source>
</reference>
<name>F4PSG8_CACFS</name>
<dbReference type="GO" id="GO:0005096">
    <property type="term" value="F:GTPase activator activity"/>
    <property type="evidence" value="ECO:0007669"/>
    <property type="project" value="TreeGrafter"/>
</dbReference>
<dbReference type="CDD" id="cd00159">
    <property type="entry name" value="RhoGAP"/>
    <property type="match status" value="1"/>
</dbReference>
<feature type="region of interest" description="Disordered" evidence="3">
    <location>
        <begin position="1"/>
        <end position="23"/>
    </location>
</feature>
<dbReference type="STRING" id="1054147.F4PSG8"/>
<evidence type="ECO:0000256" key="3">
    <source>
        <dbReference type="SAM" id="MobiDB-lite"/>
    </source>
</evidence>
<sequence length="518" mass="57899">MDIDQFLSLCSSSSSSSLGASPKQQRIKLKLVVESNGQTFEKGIEGTVENLKPLIQKLNTKINKENNKDSKDKEKPEKPDKSSDIVLGGSMNLAKKIAMPSFGSTSSLKSLSSLHLQRTNTFASMQPLHSSNGGSAIIDGKIFGVTLDVLVERQKNMVDSPRIPVFVSKALKHLFIYSLGVEGLFRISGSQAEVQAKKALLDKGEHNLSKEDNPHVISNLVKQFLRELPEPLCTNDLYDAFLAASDHINRGESLEILKKTVAMLPLNNRLLLQFTIYFLTFVARNSHLNLMNYSNLSRVFGPNLFWKKETGQLDINSLQSTSEKVNFLTETFIVNYAELIWGCSSDKTVYIWDSKTKEILHTMEIQEKRPKRMAAMVDSDDQETVWIGGDEGTIQIINAATFKIVHKINNGGWDKLFALTSIGKEIWSSTWDIVVRGWDPKAREVTFEQKGNNADAIASILEVPNFKNPAEPFIWFGSFDQSISIYQKKESKWNTSKKPIGNNRSGIRVVGQGFSSRG</sequence>
<dbReference type="Pfam" id="PF00620">
    <property type="entry name" value="RhoGAP"/>
    <property type="match status" value="1"/>
</dbReference>
<evidence type="ECO:0000256" key="1">
    <source>
        <dbReference type="ARBA" id="ARBA00004496"/>
    </source>
</evidence>
<evidence type="ECO:0000256" key="2">
    <source>
        <dbReference type="ARBA" id="ARBA00022490"/>
    </source>
</evidence>
<organism evidence="5 6">
    <name type="scientific">Cavenderia fasciculata</name>
    <name type="common">Slime mold</name>
    <name type="synonym">Dictyostelium fasciculatum</name>
    <dbReference type="NCBI Taxonomy" id="261658"/>
    <lineage>
        <taxon>Eukaryota</taxon>
        <taxon>Amoebozoa</taxon>
        <taxon>Evosea</taxon>
        <taxon>Eumycetozoa</taxon>
        <taxon>Dictyostelia</taxon>
        <taxon>Acytosteliales</taxon>
        <taxon>Cavenderiaceae</taxon>
        <taxon>Cavenderia</taxon>
    </lineage>
</organism>
<dbReference type="OMA" id="WIGGDEG"/>
<comment type="subcellular location">
    <subcellularLocation>
        <location evidence="1">Cytoplasm</location>
    </subcellularLocation>
</comment>
<feature type="domain" description="Rho-GAP" evidence="4">
    <location>
        <begin position="145"/>
        <end position="340"/>
    </location>
</feature>
<dbReference type="EMBL" id="GL883010">
    <property type="protein sequence ID" value="EGG21498.1"/>
    <property type="molecule type" value="Genomic_DNA"/>
</dbReference>
<gene>
    <name evidence="5" type="primary">gacL</name>
    <name evidence="5" type="ORF">DFA_01384</name>
</gene>
<dbReference type="GO" id="GO:0005737">
    <property type="term" value="C:cytoplasm"/>
    <property type="evidence" value="ECO:0007669"/>
    <property type="project" value="UniProtKB-SubCell"/>
</dbReference>
<dbReference type="SUPFAM" id="SSF50998">
    <property type="entry name" value="Quinoprotein alcohol dehydrogenase-like"/>
    <property type="match status" value="1"/>
</dbReference>
<dbReference type="OrthoDB" id="19923at2759"/>
<dbReference type="SMART" id="SM00324">
    <property type="entry name" value="RhoGAP"/>
    <property type="match status" value="1"/>
</dbReference>
<dbReference type="RefSeq" id="XP_004359348.1">
    <property type="nucleotide sequence ID" value="XM_004359291.1"/>
</dbReference>
<feature type="compositionally biased region" description="Low complexity" evidence="3">
    <location>
        <begin position="7"/>
        <end position="18"/>
    </location>
</feature>
<dbReference type="InterPro" id="IPR011047">
    <property type="entry name" value="Quinoprotein_ADH-like_sf"/>
</dbReference>
<dbReference type="AlphaFoldDB" id="F4PSG8"/>
<dbReference type="GeneID" id="14872987"/>
<dbReference type="InterPro" id="IPR015943">
    <property type="entry name" value="WD40/YVTN_repeat-like_dom_sf"/>
</dbReference>
<dbReference type="SUPFAM" id="SSF48350">
    <property type="entry name" value="GTPase activation domain, GAP"/>
    <property type="match status" value="1"/>
</dbReference>
<keyword evidence="6" id="KW-1185">Reference proteome</keyword>
<dbReference type="KEGG" id="dfa:DFA_01384"/>
<dbReference type="PANTHER" id="PTHR45808">
    <property type="entry name" value="RHO GTPASE-ACTIVATING PROTEIN 68F"/>
    <property type="match status" value="1"/>
</dbReference>
<protein>
    <submittedName>
        <fullName evidence="5">RhoGAP domain-containing protein</fullName>
    </submittedName>
</protein>
<proteinExistence type="predicted"/>
<accession>F4PSG8</accession>
<dbReference type="InterPro" id="IPR008936">
    <property type="entry name" value="Rho_GTPase_activation_prot"/>
</dbReference>
<feature type="compositionally biased region" description="Basic and acidic residues" evidence="3">
    <location>
        <begin position="62"/>
        <end position="83"/>
    </location>
</feature>
<dbReference type="PANTHER" id="PTHR45808:SF3">
    <property type="entry name" value="RHO GTPASE-ACTIVATING PROTEIN GACL"/>
    <property type="match status" value="1"/>
</dbReference>
<feature type="region of interest" description="Disordered" evidence="3">
    <location>
        <begin position="60"/>
        <end position="85"/>
    </location>
</feature>
<evidence type="ECO:0000259" key="4">
    <source>
        <dbReference type="PROSITE" id="PS50238"/>
    </source>
</evidence>
<dbReference type="Gene3D" id="2.130.10.10">
    <property type="entry name" value="YVTN repeat-like/Quinoprotein amine dehydrogenase"/>
    <property type="match status" value="1"/>
</dbReference>
<dbReference type="GO" id="GO:0007264">
    <property type="term" value="P:small GTPase-mediated signal transduction"/>
    <property type="evidence" value="ECO:0007669"/>
    <property type="project" value="TreeGrafter"/>
</dbReference>
<dbReference type="InterPro" id="IPR000198">
    <property type="entry name" value="RhoGAP_dom"/>
</dbReference>
<evidence type="ECO:0000313" key="5">
    <source>
        <dbReference type="EMBL" id="EGG21498.1"/>
    </source>
</evidence>
<keyword evidence="2" id="KW-0963">Cytoplasm</keyword>
<dbReference type="Proteomes" id="UP000007797">
    <property type="component" value="Unassembled WGS sequence"/>
</dbReference>
<dbReference type="Gene3D" id="1.10.555.10">
    <property type="entry name" value="Rho GTPase activation protein"/>
    <property type="match status" value="1"/>
</dbReference>
<evidence type="ECO:0000313" key="6">
    <source>
        <dbReference type="Proteomes" id="UP000007797"/>
    </source>
</evidence>